<proteinExistence type="inferred from homology"/>
<keyword evidence="3 4" id="KW-0067">ATP-binding</keyword>
<evidence type="ECO:0000256" key="3">
    <source>
        <dbReference type="ARBA" id="ARBA00022840"/>
    </source>
</evidence>
<dbReference type="PIRSF" id="PIRSF006806">
    <property type="entry name" value="FTHF_cligase"/>
    <property type="match status" value="1"/>
</dbReference>
<keyword evidence="6" id="KW-1185">Reference proteome</keyword>
<dbReference type="InterPro" id="IPR024185">
    <property type="entry name" value="FTHF_cligase-like_sf"/>
</dbReference>
<dbReference type="EC" id="6.3.3.2" evidence="4"/>
<comment type="caution">
    <text evidence="5">The sequence shown here is derived from an EMBL/GenBank/DDBJ whole genome shotgun (WGS) entry which is preliminary data.</text>
</comment>
<comment type="catalytic activity">
    <reaction evidence="4">
        <text>(6S)-5-formyl-5,6,7,8-tetrahydrofolate + ATP = (6R)-5,10-methenyltetrahydrofolate + ADP + phosphate</text>
        <dbReference type="Rhea" id="RHEA:10488"/>
        <dbReference type="ChEBI" id="CHEBI:30616"/>
        <dbReference type="ChEBI" id="CHEBI:43474"/>
        <dbReference type="ChEBI" id="CHEBI:57455"/>
        <dbReference type="ChEBI" id="CHEBI:57457"/>
        <dbReference type="ChEBI" id="CHEBI:456216"/>
        <dbReference type="EC" id="6.3.3.2"/>
    </reaction>
</comment>
<evidence type="ECO:0000256" key="1">
    <source>
        <dbReference type="ARBA" id="ARBA00010638"/>
    </source>
</evidence>
<dbReference type="NCBIfam" id="TIGR02727">
    <property type="entry name" value="MTHFS_bact"/>
    <property type="match status" value="1"/>
</dbReference>
<comment type="similarity">
    <text evidence="1 4">Belongs to the 5-formyltetrahydrofolate cyclo-ligase family.</text>
</comment>
<dbReference type="Gene3D" id="3.40.50.10420">
    <property type="entry name" value="NagB/RpiA/CoA transferase-like"/>
    <property type="match status" value="1"/>
</dbReference>
<reference evidence="5 6" key="1">
    <citation type="submission" date="2021-03" db="EMBL/GenBank/DDBJ databases">
        <title>Isolation and description of Capnocytophaga bilenii sp. nov., a novel Capnocytophaga species, isolated from a gingivitis subject.</title>
        <authorList>
            <person name="Antezack A."/>
            <person name="Monnet-Corti V."/>
            <person name="La Scola B."/>
        </authorList>
    </citation>
    <scope>NUCLEOTIDE SEQUENCE [LARGE SCALE GENOMIC DNA]</scope>
    <source>
        <strain evidence="5 6">Marseille-Q4570</strain>
    </source>
</reference>
<dbReference type="RefSeq" id="WP_208059434.1">
    <property type="nucleotide sequence ID" value="NZ_JAGDYP010000011.1"/>
</dbReference>
<dbReference type="PANTHER" id="PTHR23407">
    <property type="entry name" value="ATPASE INHIBITOR/5-FORMYLTETRAHYDROFOLATE CYCLO-LIGASE"/>
    <property type="match status" value="1"/>
</dbReference>
<organism evidence="5 6">
    <name type="scientific">Capnocytophaga bilenii</name>
    <dbReference type="NCBI Taxonomy" id="2819369"/>
    <lineage>
        <taxon>Bacteria</taxon>
        <taxon>Pseudomonadati</taxon>
        <taxon>Bacteroidota</taxon>
        <taxon>Flavobacteriia</taxon>
        <taxon>Flavobacteriales</taxon>
        <taxon>Flavobacteriaceae</taxon>
        <taxon>Capnocytophaga</taxon>
    </lineage>
</organism>
<evidence type="ECO:0000256" key="4">
    <source>
        <dbReference type="RuleBase" id="RU361279"/>
    </source>
</evidence>
<dbReference type="PANTHER" id="PTHR23407:SF1">
    <property type="entry name" value="5-FORMYLTETRAHYDROFOLATE CYCLO-LIGASE"/>
    <property type="match status" value="1"/>
</dbReference>
<dbReference type="EMBL" id="JAGDYP010000011">
    <property type="protein sequence ID" value="MBO1885046.1"/>
    <property type="molecule type" value="Genomic_DNA"/>
</dbReference>
<evidence type="ECO:0000313" key="6">
    <source>
        <dbReference type="Proteomes" id="UP000681610"/>
    </source>
</evidence>
<keyword evidence="5" id="KW-0436">Ligase</keyword>
<keyword evidence="4" id="KW-0460">Magnesium</keyword>
<dbReference type="SUPFAM" id="SSF100950">
    <property type="entry name" value="NagB/RpiA/CoA transferase-like"/>
    <property type="match status" value="1"/>
</dbReference>
<keyword evidence="4" id="KW-0479">Metal-binding</keyword>
<gene>
    <name evidence="5" type="ORF">J4N46_11635</name>
</gene>
<dbReference type="Pfam" id="PF01812">
    <property type="entry name" value="5-FTHF_cyc-lig"/>
    <property type="match status" value="1"/>
</dbReference>
<dbReference type="GO" id="GO:0030272">
    <property type="term" value="F:5-formyltetrahydrofolate cyclo-ligase activity"/>
    <property type="evidence" value="ECO:0007669"/>
    <property type="project" value="UniProtKB-EC"/>
</dbReference>
<dbReference type="InterPro" id="IPR037171">
    <property type="entry name" value="NagB/RpiA_transferase-like"/>
</dbReference>
<keyword evidence="2 4" id="KW-0547">Nucleotide-binding</keyword>
<sequence>MTKKDLRKIYMQKRSTLTPEERAAMSQKITDELIAMEALWQFKTFHIFLTIKKLNEIDTAPLIAFMQKKNRQIVVPRMNPETKNIDSVLLTNDTVLETNAWGIDEPKGGKIISPDKIDVVFVPLLACDYRGNRIGYGGGYYDRFLAQCKPDVLKIGLSFFPPETDLSPFMTEKDIRVSLICTP</sequence>
<name>A0ABS3Q0D6_9FLAO</name>
<protein>
    <recommendedName>
        <fullName evidence="4">5-formyltetrahydrofolate cyclo-ligase</fullName>
        <ecNumber evidence="4">6.3.3.2</ecNumber>
    </recommendedName>
</protein>
<evidence type="ECO:0000313" key="5">
    <source>
        <dbReference type="EMBL" id="MBO1885046.1"/>
    </source>
</evidence>
<dbReference type="InterPro" id="IPR002698">
    <property type="entry name" value="FTHF_cligase"/>
</dbReference>
<accession>A0ABS3Q0D6</accession>
<dbReference type="Proteomes" id="UP000681610">
    <property type="component" value="Unassembled WGS sequence"/>
</dbReference>
<comment type="cofactor">
    <cofactor evidence="4">
        <name>Mg(2+)</name>
        <dbReference type="ChEBI" id="CHEBI:18420"/>
    </cofactor>
</comment>
<evidence type="ECO:0000256" key="2">
    <source>
        <dbReference type="ARBA" id="ARBA00022741"/>
    </source>
</evidence>